<dbReference type="InterPro" id="IPR005793">
    <property type="entry name" value="Formyl_trans_C"/>
</dbReference>
<dbReference type="CDD" id="cd06558">
    <property type="entry name" value="crotonase-like"/>
    <property type="match status" value="1"/>
</dbReference>
<gene>
    <name evidence="3" type="ORF">C3L24_03385</name>
</gene>
<dbReference type="Gene3D" id="3.40.50.12230">
    <property type="match status" value="1"/>
</dbReference>
<dbReference type="SUPFAM" id="SSF50486">
    <property type="entry name" value="FMT C-terminal domain-like"/>
    <property type="match status" value="1"/>
</dbReference>
<feature type="domain" description="Formyl transferase N-terminal" evidence="1">
    <location>
        <begin position="40"/>
        <end position="141"/>
    </location>
</feature>
<proteinExistence type="predicted"/>
<accession>A0A6N4E5J0</accession>
<comment type="caution">
    <text evidence="3">The sequence shown here is derived from an EMBL/GenBank/DDBJ whole genome shotgun (WGS) entry which is preliminary data.</text>
</comment>
<dbReference type="AlphaFoldDB" id="A0A6N4E5J0"/>
<reference evidence="3 4" key="1">
    <citation type="submission" date="2018-01" db="EMBL/GenBank/DDBJ databases">
        <title>Novel co-symbiosis in the lucinid bivalve Phacoides pectinatus.</title>
        <authorList>
            <person name="Lim S.J."/>
            <person name="Davis B.G."/>
            <person name="Gill D.E."/>
            <person name="Engel A.S."/>
            <person name="Anderson L.C."/>
            <person name="Campbell B.J."/>
        </authorList>
    </citation>
    <scope>NUCLEOTIDE SEQUENCE [LARGE SCALE GENOMIC DNA]</scope>
    <source>
        <strain evidence="3">N3_P5</strain>
    </source>
</reference>
<dbReference type="PIRSF" id="PIRSF006787">
    <property type="entry name" value="Hydrgn_mat_HoxX"/>
    <property type="match status" value="1"/>
</dbReference>
<dbReference type="Pfam" id="PF00551">
    <property type="entry name" value="Formyl_trans_N"/>
    <property type="match status" value="1"/>
</dbReference>
<dbReference type="Pfam" id="PF00378">
    <property type="entry name" value="ECH_1"/>
    <property type="match status" value="1"/>
</dbReference>
<evidence type="ECO:0000313" key="3">
    <source>
        <dbReference type="EMBL" id="PUE04338.1"/>
    </source>
</evidence>
<dbReference type="PANTHER" id="PTHR43388">
    <property type="entry name" value="HYDROGENASE MATURATION FACTOR HOXX"/>
    <property type="match status" value="1"/>
</dbReference>
<evidence type="ECO:0000259" key="1">
    <source>
        <dbReference type="Pfam" id="PF00551"/>
    </source>
</evidence>
<dbReference type="PANTHER" id="PTHR43388:SF1">
    <property type="entry name" value="HYDROGENASE MATURATION FACTOR HOXX"/>
    <property type="match status" value="1"/>
</dbReference>
<dbReference type="Gene3D" id="3.90.226.10">
    <property type="entry name" value="2-enoyl-CoA Hydratase, Chain A, domain 1"/>
    <property type="match status" value="1"/>
</dbReference>
<dbReference type="InterPro" id="IPR009188">
    <property type="entry name" value="NiFe-hyd_mat_HypX/HoxX"/>
</dbReference>
<dbReference type="Pfam" id="PF02911">
    <property type="entry name" value="Formyl_trans_C"/>
    <property type="match status" value="1"/>
</dbReference>
<dbReference type="InterPro" id="IPR029045">
    <property type="entry name" value="ClpP/crotonase-like_dom_sf"/>
</dbReference>
<organism evidence="3 4">
    <name type="scientific">Candidatus Sedimenticola endophacoides</name>
    <dbReference type="NCBI Taxonomy" id="2548426"/>
    <lineage>
        <taxon>Bacteria</taxon>
        <taxon>Pseudomonadati</taxon>
        <taxon>Pseudomonadota</taxon>
        <taxon>Gammaproteobacteria</taxon>
        <taxon>Chromatiales</taxon>
        <taxon>Sedimenticolaceae</taxon>
        <taxon>Sedimenticola</taxon>
    </lineage>
</organism>
<dbReference type="CDD" id="cd08701">
    <property type="entry name" value="FMT_C_HypX"/>
    <property type="match status" value="1"/>
</dbReference>
<evidence type="ECO:0000313" key="4">
    <source>
        <dbReference type="Proteomes" id="UP000250928"/>
    </source>
</evidence>
<dbReference type="GO" id="GO:0003824">
    <property type="term" value="F:catalytic activity"/>
    <property type="evidence" value="ECO:0007669"/>
    <property type="project" value="InterPro"/>
</dbReference>
<dbReference type="InterPro" id="IPR011034">
    <property type="entry name" value="Formyl_transferase-like_C_sf"/>
</dbReference>
<name>A0A6N4E5J0_9GAMM</name>
<protein>
    <submittedName>
        <fullName evidence="3">Hydrogenase maturation protein</fullName>
    </submittedName>
</protein>
<sequence>MRILFLAHAFNSLTQRLFVELQGQGHEISVEFDINDVVTEEAVALYRPDLVVAPFLKRAIPERVWRQYVCLVVHPGIVGDRGPSALDWAVLNGERHWGVTVLRANEEMDAGDVWASCEFPMRDATKASIYRNEVTEAAVAAVLGAVEDFEAGATPRALSELAGGARGELRPLMRQADRGIDWRRDDMAAIWRKIRCADGFPGVRDSLYGRELLLYDARPEERLRGEPGEVIARSGGAICRATVDGAVWIGHLRDRQAAHPFKLPATRLLAKETAGLPEIAGQDGYRDIWYQEADGVGYLHFPFYNGAMGSEQCQRLRQAYIEARGRGTRVIVLMGGPDYWSNGMHLNLIEAAESPADESWRNINAIDDLALEIINTDSHLTIAALRGNAGAGGVFLARCADQVWAREGVILNPHYKDMGNLYGSEYWSYLLPRCAGEANAERITQARLPMGTEEAMSLGLVDVAFGGSARGFVQETVRRAASLAEEMDMARFLDTKRARRAADEAAKPLQRYRDQELEHMRLNFYGFDSSYHVARYNFVYKVPKSRTPVTIARHRRTDERMRRAL</sequence>
<dbReference type="InterPro" id="IPR036477">
    <property type="entry name" value="Formyl_transf_N_sf"/>
</dbReference>
<dbReference type="EMBL" id="PQCO01000129">
    <property type="protein sequence ID" value="PUE04338.1"/>
    <property type="molecule type" value="Genomic_DNA"/>
</dbReference>
<evidence type="ECO:0000259" key="2">
    <source>
        <dbReference type="Pfam" id="PF02911"/>
    </source>
</evidence>
<dbReference type="InterPro" id="IPR002376">
    <property type="entry name" value="Formyl_transf_N"/>
</dbReference>
<dbReference type="SUPFAM" id="SSF52096">
    <property type="entry name" value="ClpP/crotonase"/>
    <property type="match status" value="1"/>
</dbReference>
<dbReference type="Proteomes" id="UP000250928">
    <property type="component" value="Unassembled WGS sequence"/>
</dbReference>
<dbReference type="InterPro" id="IPR001753">
    <property type="entry name" value="Enoyl-CoA_hydra/iso"/>
</dbReference>
<dbReference type="InterPro" id="IPR047180">
    <property type="entry name" value="HoxX-like"/>
</dbReference>
<dbReference type="SUPFAM" id="SSF53328">
    <property type="entry name" value="Formyltransferase"/>
    <property type="match status" value="1"/>
</dbReference>
<dbReference type="CDD" id="cd08650">
    <property type="entry name" value="FMT_core_HypX_N"/>
    <property type="match status" value="1"/>
</dbReference>
<feature type="domain" description="Formyl transferase C-terminal" evidence="2">
    <location>
        <begin position="174"/>
        <end position="254"/>
    </location>
</feature>